<gene>
    <name evidence="1" type="ORF">MRB53_018280</name>
</gene>
<evidence type="ECO:0000313" key="2">
    <source>
        <dbReference type="Proteomes" id="UP001234297"/>
    </source>
</evidence>
<accession>A0ACC2M8D5</accession>
<protein>
    <submittedName>
        <fullName evidence="1">Uncharacterized protein</fullName>
    </submittedName>
</protein>
<organism evidence="1 2">
    <name type="scientific">Persea americana</name>
    <name type="common">Avocado</name>
    <dbReference type="NCBI Taxonomy" id="3435"/>
    <lineage>
        <taxon>Eukaryota</taxon>
        <taxon>Viridiplantae</taxon>
        <taxon>Streptophyta</taxon>
        <taxon>Embryophyta</taxon>
        <taxon>Tracheophyta</taxon>
        <taxon>Spermatophyta</taxon>
        <taxon>Magnoliopsida</taxon>
        <taxon>Magnoliidae</taxon>
        <taxon>Laurales</taxon>
        <taxon>Lauraceae</taxon>
        <taxon>Persea</taxon>
    </lineage>
</organism>
<proteinExistence type="predicted"/>
<dbReference type="EMBL" id="CM056813">
    <property type="protein sequence ID" value="KAJ8641586.1"/>
    <property type="molecule type" value="Genomic_DNA"/>
</dbReference>
<dbReference type="Proteomes" id="UP001234297">
    <property type="component" value="Chromosome 5"/>
</dbReference>
<name>A0ACC2M8D5_PERAE</name>
<comment type="caution">
    <text evidence="1">The sequence shown here is derived from an EMBL/GenBank/DDBJ whole genome shotgun (WGS) entry which is preliminary data.</text>
</comment>
<evidence type="ECO:0000313" key="1">
    <source>
        <dbReference type="EMBL" id="KAJ8641586.1"/>
    </source>
</evidence>
<sequence length="320" mass="35379">MFASGENMFPCPPSRPSIMERKWKPNVELAPNCPRCDSSNTKFCYYNNYSLSQPRYFCKGCRRYWTKGGSLRNVPVGGGCRKNRRGKSLRVSTDHRGVVDGGSSAYARFGSGRDGSDLVGDDPLGNSGLPSEDGIGPSTDMSRPDASGIDLAAVYAKFLNQRSDLDSGIAAPVLSCEFNVSPVELSNSNRSPPPIEFSQETNLVECQRALDPILEAQLSDTHQIYLSEFDLNCKEKDRIGQYTSTESTDFGLQSLSGEGVLQDIFWSSNYQMPSNYTPQSLHQPQGFESVLEDHLTVHPNLQNGNWSSFDLSCYDTFSRP</sequence>
<keyword evidence="2" id="KW-1185">Reference proteome</keyword>
<reference evidence="1 2" key="1">
    <citation type="journal article" date="2022" name="Hortic Res">
        <title>A haplotype resolved chromosomal level avocado genome allows analysis of novel avocado genes.</title>
        <authorList>
            <person name="Nath O."/>
            <person name="Fletcher S.J."/>
            <person name="Hayward A."/>
            <person name="Shaw L.M."/>
            <person name="Masouleh A.K."/>
            <person name="Furtado A."/>
            <person name="Henry R.J."/>
            <person name="Mitter N."/>
        </authorList>
    </citation>
    <scope>NUCLEOTIDE SEQUENCE [LARGE SCALE GENOMIC DNA]</scope>
    <source>
        <strain evidence="2">cv. Hass</strain>
    </source>
</reference>